<keyword evidence="1" id="KW-0175">Coiled coil</keyword>
<dbReference type="PANTHER" id="PTHR41259:SF1">
    <property type="entry name" value="DOUBLE-STRAND BREAK REPAIR RAD50 ATPASE, PUTATIVE-RELATED"/>
    <property type="match status" value="1"/>
</dbReference>
<evidence type="ECO:0000256" key="1">
    <source>
        <dbReference type="SAM" id="Coils"/>
    </source>
</evidence>
<dbReference type="PANTHER" id="PTHR41259">
    <property type="entry name" value="DOUBLE-STRAND BREAK REPAIR RAD50 ATPASE, PUTATIVE-RELATED"/>
    <property type="match status" value="1"/>
</dbReference>
<accession>A0A7W6G938</accession>
<proteinExistence type="predicted"/>
<keyword evidence="4" id="KW-1185">Reference proteome</keyword>
<feature type="coiled-coil region" evidence="1">
    <location>
        <begin position="895"/>
        <end position="922"/>
    </location>
</feature>
<sequence>MRLRRLDLTRYGKFTDHSIDFGALSKGQPDLHIIYGLNEAGKSTTFDAFLDLLFGIGATSNYNFIHPYNSMQIGARLEFDGAEHELVRLKRRTGSLVDSNGQPVNEGMLSAALGGIGRDAYRTMFSLDDHSLKEGGQAIIQSKGELGELLFSASSGLAGLNRSLVMAADDAAAIHRKRSSSTKLAELKRALETLKNERNAIDTFAAGYSVLAATLSQTSASYDAASAELAEAKLRHTYMQRILTTLPLTSELDRLAAEFTGLGELPRPPADWFSLLPQLSRDETRLQALLETAERSILQLSDEIDGMVVDEQALSIASAIETLEIGRARYRAAADDLPKRKIALAEQEGMLSRLLFDLDQAGHENPQRLLLPAPSVSAIRDLMEKRSGIEAEIASAERELKRARDGLNRLREDAAEIDGGTGLDPDTQSRIETALARLTDTELVSRLAIEERSYHQLHRNLDERVALLAPWSGDLDELAAMKAADARQLDMWRSQATSLDRRVSEHRDKLRDLTSERAATLARIAAFASEGTVDDGAAQTLRGARDAAWQSHLATLDSTTASTFERAMRQDDAATDNRLARAKDLAELRQLTLAATTGAAAIDRQEELLAEALGEHHTLADKIGAYLPDATEGGSEALERLAALESWIGKRSTALSARDDLKKVGYELEALRSELGRHRAALEAALAEAGAWLDGEMPIGELTRAAARLLADSRSREEARASHRKAVTGLTRDVAEREREQQQAVLAAEGWRDAWSEVLSGTWFADRATSVAAVGAILATLAGLPGVLKERQDLAQRVSAMEHDQRQFRAELSNMLGQLATDIGSGDVLAAANALVERYNNALRDRQHRADRQTTLETLQADRHTLDAELAIHNARKAELTGYFGTDTLAAVGTYLDAAKERDRIERRMAELREQITQGLRVKTYEDGARLLSEIDAAEVEHSALSLAARIEDLTERARELYADMTRAQDKLDAVGGDDAVARIEAKRRTLLLEIEALAIRYLTLRTGTMAAEQALHLYRDKHRSSMMNRASQAFQTITGGNYTGLATQPDKDKEILIGVSRDGGSKLADSMSTGTQFQLYLALRLAGYEEFAAVRPAVPFVADDIMESFDNPRSEEVFRLLGEMAKVGQVIYLTHHLHLCDIAKSVVPQVKIHQLG</sequence>
<dbReference type="Proteomes" id="UP000582090">
    <property type="component" value="Unassembled WGS sequence"/>
</dbReference>
<dbReference type="InterPro" id="IPR038734">
    <property type="entry name" value="YhaN_AAA"/>
</dbReference>
<name>A0A7W6G938_9HYPH</name>
<dbReference type="Gene3D" id="3.40.50.300">
    <property type="entry name" value="P-loop containing nucleotide triphosphate hydrolases"/>
    <property type="match status" value="2"/>
</dbReference>
<comment type="caution">
    <text evidence="3">The sequence shown here is derived from an EMBL/GenBank/DDBJ whole genome shotgun (WGS) entry which is preliminary data.</text>
</comment>
<dbReference type="InterPro" id="IPR027417">
    <property type="entry name" value="P-loop_NTPase"/>
</dbReference>
<feature type="domain" description="YhaN AAA" evidence="2">
    <location>
        <begin position="1"/>
        <end position="201"/>
    </location>
</feature>
<evidence type="ECO:0000313" key="4">
    <source>
        <dbReference type="Proteomes" id="UP000582090"/>
    </source>
</evidence>
<evidence type="ECO:0000259" key="2">
    <source>
        <dbReference type="Pfam" id="PF13514"/>
    </source>
</evidence>
<dbReference type="Pfam" id="PF13514">
    <property type="entry name" value="AAA_27"/>
    <property type="match status" value="1"/>
</dbReference>
<gene>
    <name evidence="3" type="ORF">GGQ67_000776</name>
</gene>
<protein>
    <submittedName>
        <fullName evidence="3">Uncharacterized protein YhaN</fullName>
    </submittedName>
</protein>
<dbReference type="EMBL" id="JACIDW010000001">
    <property type="protein sequence ID" value="MBB3963158.1"/>
    <property type="molecule type" value="Genomic_DNA"/>
</dbReference>
<reference evidence="3 4" key="1">
    <citation type="submission" date="2020-08" db="EMBL/GenBank/DDBJ databases">
        <title>Genomic Encyclopedia of Type Strains, Phase IV (KMG-IV): sequencing the most valuable type-strain genomes for metagenomic binning, comparative biology and taxonomic classification.</title>
        <authorList>
            <person name="Goeker M."/>
        </authorList>
    </citation>
    <scope>NUCLEOTIDE SEQUENCE [LARGE SCALE GENOMIC DNA]</scope>
    <source>
        <strain evidence="3 4">DSM 26575</strain>
    </source>
</reference>
<organism evidence="3 4">
    <name type="scientific">Rhizobium metallidurans</name>
    <dbReference type="NCBI Taxonomy" id="1265931"/>
    <lineage>
        <taxon>Bacteria</taxon>
        <taxon>Pseudomonadati</taxon>
        <taxon>Pseudomonadota</taxon>
        <taxon>Alphaproteobacteria</taxon>
        <taxon>Hyphomicrobiales</taxon>
        <taxon>Rhizobiaceae</taxon>
        <taxon>Rhizobium/Agrobacterium group</taxon>
        <taxon>Rhizobium</taxon>
    </lineage>
</organism>
<evidence type="ECO:0000313" key="3">
    <source>
        <dbReference type="EMBL" id="MBB3963158.1"/>
    </source>
</evidence>
<dbReference type="SUPFAM" id="SSF52540">
    <property type="entry name" value="P-loop containing nucleoside triphosphate hydrolases"/>
    <property type="match status" value="1"/>
</dbReference>
<dbReference type="RefSeq" id="WP_183898829.1">
    <property type="nucleotide sequence ID" value="NZ_JACIDW010000001.1"/>
</dbReference>
<feature type="coiled-coil region" evidence="1">
    <location>
        <begin position="379"/>
        <end position="413"/>
    </location>
</feature>
<dbReference type="AlphaFoldDB" id="A0A7W6G938"/>